<comment type="caution">
    <text evidence="2">The sequence shown here is derived from an EMBL/GenBank/DDBJ whole genome shotgun (WGS) entry which is preliminary data.</text>
</comment>
<feature type="region of interest" description="Disordered" evidence="1">
    <location>
        <begin position="287"/>
        <end position="325"/>
    </location>
</feature>
<evidence type="ECO:0000256" key="1">
    <source>
        <dbReference type="SAM" id="MobiDB-lite"/>
    </source>
</evidence>
<organism evidence="2 3">
    <name type="scientific">Acorus calamus</name>
    <name type="common">Sweet flag</name>
    <dbReference type="NCBI Taxonomy" id="4465"/>
    <lineage>
        <taxon>Eukaryota</taxon>
        <taxon>Viridiplantae</taxon>
        <taxon>Streptophyta</taxon>
        <taxon>Embryophyta</taxon>
        <taxon>Tracheophyta</taxon>
        <taxon>Spermatophyta</taxon>
        <taxon>Magnoliopsida</taxon>
        <taxon>Liliopsida</taxon>
        <taxon>Acoraceae</taxon>
        <taxon>Acorus</taxon>
    </lineage>
</organism>
<reference evidence="2" key="1">
    <citation type="journal article" date="2023" name="Nat. Commun.">
        <title>Diploid and tetraploid genomes of Acorus and the evolution of monocots.</title>
        <authorList>
            <person name="Ma L."/>
            <person name="Liu K.W."/>
            <person name="Li Z."/>
            <person name="Hsiao Y.Y."/>
            <person name="Qi Y."/>
            <person name="Fu T."/>
            <person name="Tang G.D."/>
            <person name="Zhang D."/>
            <person name="Sun W.H."/>
            <person name="Liu D.K."/>
            <person name="Li Y."/>
            <person name="Chen G.Z."/>
            <person name="Liu X.D."/>
            <person name="Liao X.Y."/>
            <person name="Jiang Y.T."/>
            <person name="Yu X."/>
            <person name="Hao Y."/>
            <person name="Huang J."/>
            <person name="Zhao X.W."/>
            <person name="Ke S."/>
            <person name="Chen Y.Y."/>
            <person name="Wu W.L."/>
            <person name="Hsu J.L."/>
            <person name="Lin Y.F."/>
            <person name="Huang M.D."/>
            <person name="Li C.Y."/>
            <person name="Huang L."/>
            <person name="Wang Z.W."/>
            <person name="Zhao X."/>
            <person name="Zhong W.Y."/>
            <person name="Peng D.H."/>
            <person name="Ahmad S."/>
            <person name="Lan S."/>
            <person name="Zhang J.S."/>
            <person name="Tsai W.C."/>
            <person name="Van de Peer Y."/>
            <person name="Liu Z.J."/>
        </authorList>
    </citation>
    <scope>NUCLEOTIDE SEQUENCE</scope>
    <source>
        <strain evidence="2">CP</strain>
    </source>
</reference>
<reference evidence="2" key="2">
    <citation type="submission" date="2023-06" db="EMBL/GenBank/DDBJ databases">
        <authorList>
            <person name="Ma L."/>
            <person name="Liu K.-W."/>
            <person name="Li Z."/>
            <person name="Hsiao Y.-Y."/>
            <person name="Qi Y."/>
            <person name="Fu T."/>
            <person name="Tang G."/>
            <person name="Zhang D."/>
            <person name="Sun W.-H."/>
            <person name="Liu D.-K."/>
            <person name="Li Y."/>
            <person name="Chen G.-Z."/>
            <person name="Liu X.-D."/>
            <person name="Liao X.-Y."/>
            <person name="Jiang Y.-T."/>
            <person name="Yu X."/>
            <person name="Hao Y."/>
            <person name="Huang J."/>
            <person name="Zhao X.-W."/>
            <person name="Ke S."/>
            <person name="Chen Y.-Y."/>
            <person name="Wu W.-L."/>
            <person name="Hsu J.-L."/>
            <person name="Lin Y.-F."/>
            <person name="Huang M.-D."/>
            <person name="Li C.-Y."/>
            <person name="Huang L."/>
            <person name="Wang Z.-W."/>
            <person name="Zhao X."/>
            <person name="Zhong W.-Y."/>
            <person name="Peng D.-H."/>
            <person name="Ahmad S."/>
            <person name="Lan S."/>
            <person name="Zhang J.-S."/>
            <person name="Tsai W.-C."/>
            <person name="Van De Peer Y."/>
            <person name="Liu Z.-J."/>
        </authorList>
    </citation>
    <scope>NUCLEOTIDE SEQUENCE</scope>
    <source>
        <strain evidence="2">CP</strain>
        <tissue evidence="2">Leaves</tissue>
    </source>
</reference>
<feature type="region of interest" description="Disordered" evidence="1">
    <location>
        <begin position="177"/>
        <end position="197"/>
    </location>
</feature>
<proteinExistence type="predicted"/>
<protein>
    <submittedName>
        <fullName evidence="2">Uncharacterized protein</fullName>
    </submittedName>
</protein>
<dbReference type="EMBL" id="JAUJYO010000019">
    <property type="protein sequence ID" value="KAK1287825.1"/>
    <property type="molecule type" value="Genomic_DNA"/>
</dbReference>
<name>A0AAV9CGP8_ACOCL</name>
<dbReference type="PANTHER" id="PTHR46328">
    <property type="entry name" value="FAR-RED IMPAIRED RESPONSIVE (FAR1) FAMILY PROTEIN-RELATED"/>
    <property type="match status" value="1"/>
</dbReference>
<sequence length="325" mass="35156">MRTSVNLSGMTIHSSVGEFHTRTSIGPFSSQLSMSANSTSMSGFPNAINFNGMSAQTTSGGMSFSIGGLNVSGPSTQTNVHHSSSIIRSNMGGRRSRALGIRGNIGESITFSIEGSSQKDLIGEVEQQCSDVIVPYVGMTFDSEDDIRMFYNNYAQKKGFGIAKIHRIGATLESRYNPEDKQSDHRAQAPHAQKNASLNHYAEVQRTKKKQGTPLANQPASITAANVNQFALLQTTEDSDSILDAFEVQQIDDTIPTKEIGAVIVVATETPVTTQNQGDLSSIVSENTITHKQSPTIEEVEDLPREVAPNQSREILSCSSTRERP</sequence>
<evidence type="ECO:0000313" key="2">
    <source>
        <dbReference type="EMBL" id="KAK1287825.1"/>
    </source>
</evidence>
<accession>A0AAV9CGP8</accession>
<dbReference type="Proteomes" id="UP001180020">
    <property type="component" value="Unassembled WGS sequence"/>
</dbReference>
<feature type="compositionally biased region" description="Basic and acidic residues" evidence="1">
    <location>
        <begin position="177"/>
        <end position="187"/>
    </location>
</feature>
<keyword evidence="3" id="KW-1185">Reference proteome</keyword>
<evidence type="ECO:0000313" key="3">
    <source>
        <dbReference type="Proteomes" id="UP001180020"/>
    </source>
</evidence>
<gene>
    <name evidence="2" type="ORF">QJS10_CPB19g00353</name>
</gene>
<dbReference type="AlphaFoldDB" id="A0AAV9CGP8"/>
<feature type="compositionally biased region" description="Polar residues" evidence="1">
    <location>
        <begin position="287"/>
        <end position="296"/>
    </location>
</feature>
<feature type="compositionally biased region" description="Polar residues" evidence="1">
    <location>
        <begin position="309"/>
        <end position="325"/>
    </location>
</feature>